<name>A0A8J3TGI6_9ACTN</name>
<proteinExistence type="inferred from homology"/>
<dbReference type="Pfam" id="PF03972">
    <property type="entry name" value="MmgE_PrpD_N"/>
    <property type="match status" value="1"/>
</dbReference>
<accession>A0A8J3TGI6</accession>
<dbReference type="InterPro" id="IPR005656">
    <property type="entry name" value="MmgE_PrpD"/>
</dbReference>
<dbReference type="Gene3D" id="1.10.4100.10">
    <property type="entry name" value="2-methylcitrate dehydratase PrpD"/>
    <property type="match status" value="1"/>
</dbReference>
<sequence>MSTVGGAPVTAPDSLDPVVDFVADGDLLLMPARERARLLLIDALVLACAADTAPGGADLVELGAGTGPHRCWFSNARLGPADAVQANAAATCARFQEDTDMGSWSHPGSFVVPAAVAAAVEAGTSLGRLIDGLIVGYAVTSWLGGAGAVAAAMMTRGHRPSPTFAPAGAGAAAARVLGLNRAQARHALAAALLLGRGSLHSVGSGGEDWRLHNPGAARDGFLAALAAARGMGTGGDALSGPLGFLSVFAGMDHAPSSYAKPPTAELVLDVWHKALPTLGDNMAVAVVARELHARLDGGIPDRVEVTMNGEFARFPGTQTRPPYPSLTSALASVRFVTAQLLLTGRLDFADYARRDDPVVTALADRIEVRPDDALDFTDAVVTIETAGTRTTLAARELPATLFHRDAAEQRRVAGEILGARGVALVDAVLDADESDPAAAVIDGALDRFHSAHPTIPSMR</sequence>
<gene>
    <name evidence="3" type="ORF">Pme01_43290</name>
</gene>
<dbReference type="AlphaFoldDB" id="A0A8J3TGI6"/>
<dbReference type="SUPFAM" id="SSF103378">
    <property type="entry name" value="2-methylcitrate dehydratase PrpD"/>
    <property type="match status" value="1"/>
</dbReference>
<dbReference type="GO" id="GO:0016829">
    <property type="term" value="F:lyase activity"/>
    <property type="evidence" value="ECO:0007669"/>
    <property type="project" value="InterPro"/>
</dbReference>
<dbReference type="InterPro" id="IPR036148">
    <property type="entry name" value="MmgE/PrpD_sf"/>
</dbReference>
<evidence type="ECO:0000313" key="4">
    <source>
        <dbReference type="Proteomes" id="UP000599074"/>
    </source>
</evidence>
<evidence type="ECO:0000313" key="3">
    <source>
        <dbReference type="EMBL" id="GII24732.1"/>
    </source>
</evidence>
<dbReference type="InterPro" id="IPR042183">
    <property type="entry name" value="MmgE/PrpD_sf_1"/>
</dbReference>
<comment type="similarity">
    <text evidence="1">Belongs to the PrpD family.</text>
</comment>
<dbReference type="EMBL" id="BOON01000040">
    <property type="protein sequence ID" value="GII24732.1"/>
    <property type="molecule type" value="Genomic_DNA"/>
</dbReference>
<evidence type="ECO:0000259" key="2">
    <source>
        <dbReference type="Pfam" id="PF03972"/>
    </source>
</evidence>
<feature type="domain" description="MmgE/PrpD N-terminal" evidence="2">
    <location>
        <begin position="31"/>
        <end position="251"/>
    </location>
</feature>
<dbReference type="Proteomes" id="UP000599074">
    <property type="component" value="Unassembled WGS sequence"/>
</dbReference>
<evidence type="ECO:0000256" key="1">
    <source>
        <dbReference type="ARBA" id="ARBA00006174"/>
    </source>
</evidence>
<organism evidence="3 4">
    <name type="scientific">Planosporangium mesophilum</name>
    <dbReference type="NCBI Taxonomy" id="689768"/>
    <lineage>
        <taxon>Bacteria</taxon>
        <taxon>Bacillati</taxon>
        <taxon>Actinomycetota</taxon>
        <taxon>Actinomycetes</taxon>
        <taxon>Micromonosporales</taxon>
        <taxon>Micromonosporaceae</taxon>
        <taxon>Planosporangium</taxon>
    </lineage>
</organism>
<protein>
    <recommendedName>
        <fullName evidence="2">MmgE/PrpD N-terminal domain-containing protein</fullName>
    </recommendedName>
</protein>
<dbReference type="PANTHER" id="PTHR16943">
    <property type="entry name" value="2-METHYLCITRATE DEHYDRATASE-RELATED"/>
    <property type="match status" value="1"/>
</dbReference>
<dbReference type="InterPro" id="IPR045336">
    <property type="entry name" value="MmgE_PrpD_N"/>
</dbReference>
<keyword evidence="4" id="KW-1185">Reference proteome</keyword>
<reference evidence="3" key="1">
    <citation type="submission" date="2021-01" db="EMBL/GenBank/DDBJ databases">
        <title>Whole genome shotgun sequence of Planosporangium mesophilum NBRC 109066.</title>
        <authorList>
            <person name="Komaki H."/>
            <person name="Tamura T."/>
        </authorList>
    </citation>
    <scope>NUCLEOTIDE SEQUENCE</scope>
    <source>
        <strain evidence="3">NBRC 109066</strain>
    </source>
</reference>
<comment type="caution">
    <text evidence="3">The sequence shown here is derived from an EMBL/GenBank/DDBJ whole genome shotgun (WGS) entry which is preliminary data.</text>
</comment>
<dbReference type="PANTHER" id="PTHR16943:SF8">
    <property type="entry name" value="2-METHYLCITRATE DEHYDRATASE"/>
    <property type="match status" value="1"/>
</dbReference>